<comment type="similarity">
    <text evidence="2">Belongs to the 5'-nucleotidase family.</text>
</comment>
<dbReference type="PRINTS" id="PR01607">
    <property type="entry name" value="APYRASEFAMLY"/>
</dbReference>
<dbReference type="Pfam" id="PF02872">
    <property type="entry name" value="5_nucleotid_C"/>
    <property type="match status" value="1"/>
</dbReference>
<dbReference type="Gene3D" id="3.60.21.10">
    <property type="match status" value="1"/>
</dbReference>
<dbReference type="Pfam" id="PF00149">
    <property type="entry name" value="Metallophos"/>
    <property type="match status" value="1"/>
</dbReference>
<evidence type="ECO:0000313" key="5">
    <source>
        <dbReference type="Proteomes" id="UP000192368"/>
    </source>
</evidence>
<dbReference type="PROSITE" id="PS51272">
    <property type="entry name" value="SLH"/>
    <property type="match status" value="1"/>
</dbReference>
<dbReference type="CDD" id="cd00845">
    <property type="entry name" value="MPP_UshA_N_like"/>
    <property type="match status" value="1"/>
</dbReference>
<name>A0A1W1V9J0_PEPAS</name>
<evidence type="ECO:0000313" key="4">
    <source>
        <dbReference type="EMBL" id="SMB90042.1"/>
    </source>
</evidence>
<sequence length="715" mass="78654">MKNSKKVLLSLLLSVLLLTSSFQSVFAAAAQPTDVEKLQKVELLDKDNTEAKLKGDLTRAEGLTMVLKALGYSQKVAETEKNVKLNPFTDVPEWFKGYAGLGYDLNLTKGKSEKSYDPDSNLSKQEFIAFILRGLSYDANKAYKDADKISKEIGLLAKDDDINSKITKQEAAKYIMGALNQKMNDNTGYTLGEYLVKTNVISEEKAKEIGVVFGTVDKDGVHILYFNDFHGNISEEVTGKKRNMGMAKMVGYVNEFKEKHPNTIVLSGGDNYQGTSDSNLTIGKPVTAMMKGMGISASAVGNHEFDWGADKIGNWGKEGNFTYLASNIYDKKTNKPVDWAKPYMIIEKNNLKIGVIGLAHPETATLTKAEYIAGYEFRDPVKSAQEWVDYLKAGKAKEGTPDIIIALTHLDSDQNSESKAITGSAAKLANEVKGLNAVLSAHSHRTVSGKVNDVAILQAYCYGRAIGHVDIKVEADKKVSINTQVLEGNRIKSNIIKDTATEKFYTELQEELKPIKGELLGEATAEFTHDRKTKGSNTLLGYWACEVMAEKGKAQIAIQNGGGLRRTMEKGQITMGDLYEIMPFDNYLVVMDLKGADLIKAIDHGIDMPKTTDGAFSGLVVEYDPAKPYGEKITKITLTDGTPIEMEKTYRVVTNDFMFTGGDGYDFSKATNVDETYVPIRDVLVEKIKESKKITPKAIDYIKAVGQNSEVKKAA</sequence>
<dbReference type="SUPFAM" id="SSF56300">
    <property type="entry name" value="Metallo-dependent phosphatases"/>
    <property type="match status" value="1"/>
</dbReference>
<dbReference type="GO" id="GO:0009166">
    <property type="term" value="P:nucleotide catabolic process"/>
    <property type="evidence" value="ECO:0007669"/>
    <property type="project" value="InterPro"/>
</dbReference>
<dbReference type="InterPro" id="IPR008334">
    <property type="entry name" value="5'-Nucleotdase_C"/>
</dbReference>
<gene>
    <name evidence="4" type="ORF">SAMN00017477_1557</name>
</gene>
<feature type="signal peptide" evidence="2">
    <location>
        <begin position="1"/>
        <end position="27"/>
    </location>
</feature>
<dbReference type="GO" id="GO:0000166">
    <property type="term" value="F:nucleotide binding"/>
    <property type="evidence" value="ECO:0007669"/>
    <property type="project" value="UniProtKB-KW"/>
</dbReference>
<dbReference type="EMBL" id="FWWR01000011">
    <property type="protein sequence ID" value="SMB90042.1"/>
    <property type="molecule type" value="Genomic_DNA"/>
</dbReference>
<keyword evidence="2" id="KW-0378">Hydrolase</keyword>
<evidence type="ECO:0000259" key="3">
    <source>
        <dbReference type="PROSITE" id="PS51272"/>
    </source>
</evidence>
<evidence type="ECO:0000256" key="1">
    <source>
        <dbReference type="ARBA" id="ARBA00022729"/>
    </source>
</evidence>
<dbReference type="GO" id="GO:0016787">
    <property type="term" value="F:hydrolase activity"/>
    <property type="evidence" value="ECO:0007669"/>
    <property type="project" value="UniProtKB-KW"/>
</dbReference>
<dbReference type="AlphaFoldDB" id="A0A1W1V9J0"/>
<dbReference type="STRING" id="573058.SAMN00017477_1557"/>
<dbReference type="PANTHER" id="PTHR11575">
    <property type="entry name" value="5'-NUCLEOTIDASE-RELATED"/>
    <property type="match status" value="1"/>
</dbReference>
<feature type="chain" id="PRO_5039742071" evidence="2">
    <location>
        <begin position="28"/>
        <end position="715"/>
    </location>
</feature>
<keyword evidence="5" id="KW-1185">Reference proteome</keyword>
<reference evidence="5" key="1">
    <citation type="submission" date="2017-04" db="EMBL/GenBank/DDBJ databases">
        <authorList>
            <person name="Varghese N."/>
            <person name="Submissions S."/>
        </authorList>
    </citation>
    <scope>NUCLEOTIDE SEQUENCE [LARGE SCALE GENOMIC DNA]</scope>
    <source>
        <strain evidence="5">DSM 20463</strain>
    </source>
</reference>
<accession>A0A1W1V9J0</accession>
<dbReference type="SUPFAM" id="SSF55816">
    <property type="entry name" value="5'-nucleotidase (syn. UDP-sugar hydrolase), C-terminal domain"/>
    <property type="match status" value="1"/>
</dbReference>
<organism evidence="4 5">
    <name type="scientific">Peptoniphilus asaccharolyticus DSM 20463</name>
    <dbReference type="NCBI Taxonomy" id="573058"/>
    <lineage>
        <taxon>Bacteria</taxon>
        <taxon>Bacillati</taxon>
        <taxon>Bacillota</taxon>
        <taxon>Tissierellia</taxon>
        <taxon>Tissierellales</taxon>
        <taxon>Peptoniphilaceae</taxon>
        <taxon>Peptoniphilus</taxon>
    </lineage>
</organism>
<dbReference type="InterPro" id="IPR001119">
    <property type="entry name" value="SLH_dom"/>
</dbReference>
<dbReference type="Proteomes" id="UP000192368">
    <property type="component" value="Unassembled WGS sequence"/>
</dbReference>
<dbReference type="RefSeq" id="WP_234989816.1">
    <property type="nucleotide sequence ID" value="NZ_FWWR01000011.1"/>
</dbReference>
<proteinExistence type="inferred from homology"/>
<feature type="domain" description="SLH" evidence="3">
    <location>
        <begin position="82"/>
        <end position="145"/>
    </location>
</feature>
<keyword evidence="1 2" id="KW-0732">Signal</keyword>
<dbReference type="InterPro" id="IPR036907">
    <property type="entry name" value="5'-Nucleotdase_C_sf"/>
</dbReference>
<dbReference type="PANTHER" id="PTHR11575:SF24">
    <property type="entry name" value="5'-NUCLEOTIDASE"/>
    <property type="match status" value="1"/>
</dbReference>
<dbReference type="InterPro" id="IPR006179">
    <property type="entry name" value="5_nucleotidase/apyrase"/>
</dbReference>
<dbReference type="InterPro" id="IPR004843">
    <property type="entry name" value="Calcineurin-like_PHP"/>
</dbReference>
<dbReference type="InterPro" id="IPR029052">
    <property type="entry name" value="Metallo-depent_PP-like"/>
</dbReference>
<dbReference type="Gene3D" id="3.90.780.10">
    <property type="entry name" value="5'-Nucleotidase, C-terminal domain"/>
    <property type="match status" value="1"/>
</dbReference>
<protein>
    <submittedName>
        <fullName evidence="4">2',3'-cyclic-nucleotide 2'-phosphodiesterase / 3'-nucleotidase</fullName>
    </submittedName>
</protein>
<evidence type="ECO:0000256" key="2">
    <source>
        <dbReference type="RuleBase" id="RU362119"/>
    </source>
</evidence>
<keyword evidence="2" id="KW-0547">Nucleotide-binding</keyword>